<reference evidence="3 4" key="1">
    <citation type="submission" date="2018-05" db="EMBL/GenBank/DDBJ databases">
        <title>Rhodobacteraceae gen. nov., sp. nov. isolated from sea water.</title>
        <authorList>
            <person name="Ren Y."/>
        </authorList>
    </citation>
    <scope>NUCLEOTIDE SEQUENCE [LARGE SCALE GENOMIC DNA]</scope>
    <source>
        <strain evidence="3 4">TG-679</strain>
    </source>
</reference>
<feature type="transmembrane region" description="Helical" evidence="1">
    <location>
        <begin position="225"/>
        <end position="248"/>
    </location>
</feature>
<protein>
    <recommendedName>
        <fullName evidence="5">HupE/UreJ protein</fullName>
    </recommendedName>
</protein>
<keyword evidence="2" id="KW-0732">Signal</keyword>
<feature type="transmembrane region" description="Helical" evidence="1">
    <location>
        <begin position="283"/>
        <end position="308"/>
    </location>
</feature>
<feature type="signal peptide" evidence="2">
    <location>
        <begin position="1"/>
        <end position="25"/>
    </location>
</feature>
<organism evidence="3 4">
    <name type="scientific">Meridianimarinicoccus roseus</name>
    <dbReference type="NCBI Taxonomy" id="2072018"/>
    <lineage>
        <taxon>Bacteria</taxon>
        <taxon>Pseudomonadati</taxon>
        <taxon>Pseudomonadota</taxon>
        <taxon>Alphaproteobacteria</taxon>
        <taxon>Rhodobacterales</taxon>
        <taxon>Paracoccaceae</taxon>
        <taxon>Meridianimarinicoccus</taxon>
    </lineage>
</organism>
<feature type="transmembrane region" description="Helical" evidence="1">
    <location>
        <begin position="254"/>
        <end position="271"/>
    </location>
</feature>
<feature type="transmembrane region" description="Helical" evidence="1">
    <location>
        <begin position="328"/>
        <end position="347"/>
    </location>
</feature>
<feature type="transmembrane region" description="Helical" evidence="1">
    <location>
        <begin position="200"/>
        <end position="218"/>
    </location>
</feature>
<keyword evidence="1" id="KW-0812">Transmembrane</keyword>
<dbReference type="OrthoDB" id="9808870at2"/>
<gene>
    <name evidence="3" type="ORF">DKT77_02935</name>
</gene>
<keyword evidence="4" id="KW-1185">Reference proteome</keyword>
<keyword evidence="1" id="KW-1133">Transmembrane helix</keyword>
<evidence type="ECO:0000313" key="4">
    <source>
        <dbReference type="Proteomes" id="UP000245680"/>
    </source>
</evidence>
<evidence type="ECO:0008006" key="5">
    <source>
        <dbReference type="Google" id="ProtNLM"/>
    </source>
</evidence>
<sequence length="376" mass="39409">MPLRHILHVLLICLAALCSAALAQAHETRPAVADLTIGAAQVTLIVTLPLEPVLAGVDLGSVTDTNDSPRAAEHDALRALPAAALEDRMRAAWPALGRLFRLESGGSVLPLAVVGVTVPEGIPRDLPRDGRLTLVADLPAGGAPVSFSVAPMLGPLILRQTGEGGYTGYLTGGVSTPPLERAGRAGLDGLGSYVVAGYRHIVPLGVDHILFVLGLFFYSSQLRPLLLQVTAFTLAHTVTLGLATFGIFDLPRALVEPLIAASIVWIAVENIRQRGVVPSAEKTRVRLVVVTSFGLLHGLGFAAMLAQLGLPEGARLAALAAFNIGVELGQLAVIAAAFVTVGLWFRARPWYTAWIARPASALIGLAGAYWLMTALL</sequence>
<name>A0A2V2LEL9_9RHOB</name>
<dbReference type="AlphaFoldDB" id="A0A2V2LEL9"/>
<dbReference type="RefSeq" id="WP_109810249.1">
    <property type="nucleotide sequence ID" value="NZ_QGKU01000012.1"/>
</dbReference>
<accession>A0A2V2LEL9</accession>
<evidence type="ECO:0000313" key="3">
    <source>
        <dbReference type="EMBL" id="PWR04020.1"/>
    </source>
</evidence>
<comment type="caution">
    <text evidence="3">The sequence shown here is derived from an EMBL/GenBank/DDBJ whole genome shotgun (WGS) entry which is preliminary data.</text>
</comment>
<evidence type="ECO:0000256" key="1">
    <source>
        <dbReference type="SAM" id="Phobius"/>
    </source>
</evidence>
<dbReference type="EMBL" id="QGKU01000012">
    <property type="protein sequence ID" value="PWR04020.1"/>
    <property type="molecule type" value="Genomic_DNA"/>
</dbReference>
<proteinExistence type="predicted"/>
<dbReference type="Proteomes" id="UP000245680">
    <property type="component" value="Unassembled WGS sequence"/>
</dbReference>
<dbReference type="Pfam" id="PF13795">
    <property type="entry name" value="HupE_UreJ_2"/>
    <property type="match status" value="1"/>
</dbReference>
<feature type="transmembrane region" description="Helical" evidence="1">
    <location>
        <begin position="354"/>
        <end position="372"/>
    </location>
</feature>
<dbReference type="InterPro" id="IPR032809">
    <property type="entry name" value="Put_HupE_UreJ"/>
</dbReference>
<feature type="chain" id="PRO_5015982565" description="HupE/UreJ protein" evidence="2">
    <location>
        <begin position="26"/>
        <end position="376"/>
    </location>
</feature>
<keyword evidence="1" id="KW-0472">Membrane</keyword>
<evidence type="ECO:0000256" key="2">
    <source>
        <dbReference type="SAM" id="SignalP"/>
    </source>
</evidence>